<keyword evidence="4" id="KW-0496">Mitochondrion</keyword>
<dbReference type="PROSITE" id="PS01126">
    <property type="entry name" value="EF_TS_1"/>
    <property type="match status" value="1"/>
</dbReference>
<dbReference type="InterPro" id="IPR036402">
    <property type="entry name" value="EF-Ts_dimer_sf"/>
</dbReference>
<dbReference type="InterPro" id="IPR001816">
    <property type="entry name" value="Transl_elong_EFTs/EF1B"/>
</dbReference>
<keyword evidence="2 4" id="KW-0251">Elongation factor</keyword>
<evidence type="ECO:0000259" key="7">
    <source>
        <dbReference type="Pfam" id="PF00889"/>
    </source>
</evidence>
<feature type="region of interest" description="Disordered" evidence="6">
    <location>
        <begin position="252"/>
        <end position="300"/>
    </location>
</feature>
<feature type="compositionally biased region" description="Basic and acidic residues" evidence="6">
    <location>
        <begin position="265"/>
        <end position="282"/>
    </location>
</feature>
<dbReference type="NCBIfam" id="TIGR00116">
    <property type="entry name" value="tsf"/>
    <property type="match status" value="1"/>
</dbReference>
<dbReference type="GO" id="GO:0070125">
    <property type="term" value="P:mitochondrial translational elongation"/>
    <property type="evidence" value="ECO:0007669"/>
    <property type="project" value="TreeGrafter"/>
</dbReference>
<evidence type="ECO:0000256" key="6">
    <source>
        <dbReference type="SAM" id="MobiDB-lite"/>
    </source>
</evidence>
<dbReference type="EMBL" id="BGPR01014905">
    <property type="protein sequence ID" value="GBN67198.1"/>
    <property type="molecule type" value="Genomic_DNA"/>
</dbReference>
<dbReference type="InterPro" id="IPR009060">
    <property type="entry name" value="UBA-like_sf"/>
</dbReference>
<dbReference type="SUPFAM" id="SSF46934">
    <property type="entry name" value="UBA-like"/>
    <property type="match status" value="1"/>
</dbReference>
<dbReference type="OrthoDB" id="277235at2759"/>
<evidence type="ECO:0000256" key="1">
    <source>
        <dbReference type="ARBA" id="ARBA00005532"/>
    </source>
</evidence>
<keyword evidence="3 4" id="KW-0648">Protein biosynthesis</keyword>
<dbReference type="CDD" id="cd14275">
    <property type="entry name" value="UBA_EF-Ts"/>
    <property type="match status" value="1"/>
</dbReference>
<dbReference type="InterPro" id="IPR018101">
    <property type="entry name" value="Transl_elong_Ts_CS"/>
</dbReference>
<evidence type="ECO:0000256" key="2">
    <source>
        <dbReference type="ARBA" id="ARBA00022768"/>
    </source>
</evidence>
<gene>
    <name evidence="8" type="primary">CPIJ004698</name>
    <name evidence="8" type="ORF">AVEN_116830_1</name>
</gene>
<evidence type="ECO:0000313" key="9">
    <source>
        <dbReference type="Proteomes" id="UP000499080"/>
    </source>
</evidence>
<evidence type="ECO:0000256" key="4">
    <source>
        <dbReference type="HAMAP-Rule" id="MF_03135"/>
    </source>
</evidence>
<comment type="similarity">
    <text evidence="1 4 5">Belongs to the EF-Ts family.</text>
</comment>
<name>A0A4Y2QV29_ARAVE</name>
<dbReference type="GO" id="GO:0003746">
    <property type="term" value="F:translation elongation factor activity"/>
    <property type="evidence" value="ECO:0007669"/>
    <property type="project" value="UniProtKB-UniRule"/>
</dbReference>
<dbReference type="AlphaFoldDB" id="A0A4Y2QV29"/>
<dbReference type="PANTHER" id="PTHR11741:SF0">
    <property type="entry name" value="ELONGATION FACTOR TS, MITOCHONDRIAL"/>
    <property type="match status" value="1"/>
</dbReference>
<comment type="caution">
    <text evidence="8">The sequence shown here is derived from an EMBL/GenBank/DDBJ whole genome shotgun (WGS) entry which is preliminary data.</text>
</comment>
<sequence length="356" mass="39155">MFGVISRRFFHSSKVYMSAGRSSALGKLRKSTGYSVANCKKALEMFPDDVSKAEEWLHAQAKQEGWAKWAKIQSRSASQGLVGVFSKDKIGVMVEVNCETDFVAKNAEFQQFVENIMSGCVNRISNSSTTGDITKSLLDETQLSEVKCDSATVSELVSSALYKFNEKTVVKRAVCYKVKDNLHLSSLSHPSTPCPTLSGGSLGKYGTLLVYKDSKTSEENVENLGLNICQHIIGMNPSSIGELTEKDIANFTKKSNSEENEVEATAERQEVEKVEDAEKPVDEAEQETEEQDTVSSNLKDTEETRLLFQPFLLDPNTSIGEAMFKNGLEIVDFERFECGESPAENAEAKQASSAGI</sequence>
<dbReference type="InterPro" id="IPR014039">
    <property type="entry name" value="Transl_elong_EFTs/EF1B_dimer"/>
</dbReference>
<feature type="compositionally biased region" description="Acidic residues" evidence="6">
    <location>
        <begin position="283"/>
        <end position="292"/>
    </location>
</feature>
<evidence type="ECO:0000313" key="8">
    <source>
        <dbReference type="EMBL" id="GBN67198.1"/>
    </source>
</evidence>
<dbReference type="Gene3D" id="3.30.479.20">
    <property type="entry name" value="Elongation factor Ts, dimerisation domain"/>
    <property type="match status" value="2"/>
</dbReference>
<proteinExistence type="inferred from homology"/>
<accession>A0A4Y2QV29</accession>
<evidence type="ECO:0000256" key="5">
    <source>
        <dbReference type="RuleBase" id="RU000642"/>
    </source>
</evidence>
<comment type="function">
    <text evidence="4 5">Associates with the EF-Tu.GDP complex and induces the exchange of GDP to GTP. It remains bound to the aminoacyl-tRNA.EF-Tu.GTP complex up to the GTP hydrolysis stage on the ribosome.</text>
</comment>
<organism evidence="8 9">
    <name type="scientific">Araneus ventricosus</name>
    <name type="common">Orbweaver spider</name>
    <name type="synonym">Epeira ventricosa</name>
    <dbReference type="NCBI Taxonomy" id="182803"/>
    <lineage>
        <taxon>Eukaryota</taxon>
        <taxon>Metazoa</taxon>
        <taxon>Ecdysozoa</taxon>
        <taxon>Arthropoda</taxon>
        <taxon>Chelicerata</taxon>
        <taxon>Arachnida</taxon>
        <taxon>Araneae</taxon>
        <taxon>Araneomorphae</taxon>
        <taxon>Entelegynae</taxon>
        <taxon>Araneoidea</taxon>
        <taxon>Araneidae</taxon>
        <taxon>Araneus</taxon>
    </lineage>
</organism>
<dbReference type="PROSITE" id="PS01127">
    <property type="entry name" value="EF_TS_2"/>
    <property type="match status" value="1"/>
</dbReference>
<dbReference type="Proteomes" id="UP000499080">
    <property type="component" value="Unassembled WGS sequence"/>
</dbReference>
<feature type="domain" description="Translation elongation factor EFTs/EF1B dimerisation" evidence="7">
    <location>
        <begin position="91"/>
        <end position="340"/>
    </location>
</feature>
<dbReference type="SUPFAM" id="SSF54713">
    <property type="entry name" value="Elongation factor Ts (EF-Ts), dimerisation domain"/>
    <property type="match status" value="2"/>
</dbReference>
<dbReference type="HAMAP" id="MF_00050">
    <property type="entry name" value="EF_Ts"/>
    <property type="match status" value="1"/>
</dbReference>
<dbReference type="Pfam" id="PF25025">
    <property type="entry name" value="EF-Ts_N"/>
    <property type="match status" value="1"/>
</dbReference>
<dbReference type="GO" id="GO:0005739">
    <property type="term" value="C:mitochondrion"/>
    <property type="evidence" value="ECO:0007669"/>
    <property type="project" value="UniProtKB-SubCell"/>
</dbReference>
<dbReference type="Gene3D" id="1.10.8.10">
    <property type="entry name" value="DNA helicase RuvA subunit, C-terminal domain"/>
    <property type="match status" value="1"/>
</dbReference>
<dbReference type="Pfam" id="PF00889">
    <property type="entry name" value="EF_TS"/>
    <property type="match status" value="1"/>
</dbReference>
<dbReference type="PANTHER" id="PTHR11741">
    <property type="entry name" value="ELONGATION FACTOR TS"/>
    <property type="match status" value="1"/>
</dbReference>
<evidence type="ECO:0000256" key="3">
    <source>
        <dbReference type="ARBA" id="ARBA00022917"/>
    </source>
</evidence>
<protein>
    <recommendedName>
        <fullName evidence="4">Elongation factor Ts, mitochondrial</fullName>
        <shortName evidence="4">EF-Ts</shortName>
        <shortName evidence="4">EF-TsMt</shortName>
    </recommendedName>
</protein>
<reference evidence="8 9" key="1">
    <citation type="journal article" date="2019" name="Sci. Rep.">
        <title>Orb-weaving spider Araneus ventricosus genome elucidates the spidroin gene catalogue.</title>
        <authorList>
            <person name="Kono N."/>
            <person name="Nakamura H."/>
            <person name="Ohtoshi R."/>
            <person name="Moran D.A.P."/>
            <person name="Shinohara A."/>
            <person name="Yoshida Y."/>
            <person name="Fujiwara M."/>
            <person name="Mori M."/>
            <person name="Tomita M."/>
            <person name="Arakawa K."/>
        </authorList>
    </citation>
    <scope>NUCLEOTIDE SEQUENCE [LARGE SCALE GENOMIC DNA]</scope>
</reference>
<keyword evidence="9" id="KW-1185">Reference proteome</keyword>
<comment type="subcellular location">
    <subcellularLocation>
        <location evidence="4">Mitochondrion</location>
    </subcellularLocation>
</comment>